<sequence>MRKKKHKKNLDSPSRSSDSTESSPPPPPSDPPAVAELSSEMEVPPVVSPEPTSPSASIEAQDTPGPVSDTISDLVETTVSQIQTGTNTSELEEKSSDPGLSNKSSSTGASPQLEVTAQTSVKVTPVAAQMEASSQMSAKATRVANPDPLPNSSTPTTNSWSDLFKGSEKRLSKKGKPFNLASGQFYSDPPSQGTIHNIVNGIWSKYYRDITLSKMEGFLFLFRIPNAATRSRVLEQRLWQIEGQTMFVGKWEPGVIPVKPELTSAPIWLELREVPFRCFNDEALERIASAVGEPKCLHPSTANKTNLEVAKVFTLIDPRKPLPEAVNVKFNS</sequence>
<evidence type="ECO:0000256" key="1">
    <source>
        <dbReference type="SAM" id="MobiDB-lite"/>
    </source>
</evidence>
<feature type="region of interest" description="Disordered" evidence="1">
    <location>
        <begin position="130"/>
        <end position="161"/>
    </location>
</feature>
<evidence type="ECO:0000259" key="2">
    <source>
        <dbReference type="Pfam" id="PF14111"/>
    </source>
</evidence>
<dbReference type="InterPro" id="IPR040256">
    <property type="entry name" value="At4g02000-like"/>
</dbReference>
<keyword evidence="4" id="KW-1185">Reference proteome</keyword>
<dbReference type="AlphaFoldDB" id="A0A6D2LEB2"/>
<feature type="region of interest" description="Disordered" evidence="1">
    <location>
        <begin position="1"/>
        <end position="117"/>
    </location>
</feature>
<gene>
    <name evidence="3" type="ORF">MERR_LOCUS45392</name>
</gene>
<feature type="compositionally biased region" description="Low complexity" evidence="1">
    <location>
        <begin position="11"/>
        <end position="22"/>
    </location>
</feature>
<dbReference type="PANTHER" id="PTHR31286">
    <property type="entry name" value="GLYCINE-RICH CELL WALL STRUCTURAL PROTEIN 1.8-LIKE"/>
    <property type="match status" value="1"/>
</dbReference>
<evidence type="ECO:0000313" key="4">
    <source>
        <dbReference type="Proteomes" id="UP000467841"/>
    </source>
</evidence>
<protein>
    <recommendedName>
        <fullName evidence="2">DUF4283 domain-containing protein</fullName>
    </recommendedName>
</protein>
<comment type="caution">
    <text evidence="3">The sequence shown here is derived from an EMBL/GenBank/DDBJ whole genome shotgun (WGS) entry which is preliminary data.</text>
</comment>
<evidence type="ECO:0000313" key="3">
    <source>
        <dbReference type="EMBL" id="CAA7058156.1"/>
    </source>
</evidence>
<feature type="compositionally biased region" description="Low complexity" evidence="1">
    <location>
        <begin position="150"/>
        <end position="159"/>
    </location>
</feature>
<dbReference type="Proteomes" id="UP000467841">
    <property type="component" value="Unassembled WGS sequence"/>
</dbReference>
<feature type="compositionally biased region" description="Polar residues" evidence="1">
    <location>
        <begin position="69"/>
        <end position="89"/>
    </location>
</feature>
<feature type="compositionally biased region" description="Low complexity" evidence="1">
    <location>
        <begin position="130"/>
        <end position="140"/>
    </location>
</feature>
<proteinExistence type="predicted"/>
<organism evidence="3 4">
    <name type="scientific">Microthlaspi erraticum</name>
    <dbReference type="NCBI Taxonomy" id="1685480"/>
    <lineage>
        <taxon>Eukaryota</taxon>
        <taxon>Viridiplantae</taxon>
        <taxon>Streptophyta</taxon>
        <taxon>Embryophyta</taxon>
        <taxon>Tracheophyta</taxon>
        <taxon>Spermatophyta</taxon>
        <taxon>Magnoliopsida</taxon>
        <taxon>eudicotyledons</taxon>
        <taxon>Gunneridae</taxon>
        <taxon>Pentapetalae</taxon>
        <taxon>rosids</taxon>
        <taxon>malvids</taxon>
        <taxon>Brassicales</taxon>
        <taxon>Brassicaceae</taxon>
        <taxon>Coluteocarpeae</taxon>
        <taxon>Microthlaspi</taxon>
    </lineage>
</organism>
<dbReference type="Pfam" id="PF14111">
    <property type="entry name" value="DUF4283"/>
    <property type="match status" value="1"/>
</dbReference>
<dbReference type="InterPro" id="IPR025558">
    <property type="entry name" value="DUF4283"/>
</dbReference>
<name>A0A6D2LEB2_9BRAS</name>
<feature type="compositionally biased region" description="Polar residues" evidence="1">
    <location>
        <begin position="98"/>
        <end position="117"/>
    </location>
</feature>
<dbReference type="PANTHER" id="PTHR31286:SF55">
    <property type="entry name" value="DUF4283 DOMAIN-CONTAINING PROTEIN"/>
    <property type="match status" value="1"/>
</dbReference>
<reference evidence="3" key="1">
    <citation type="submission" date="2020-01" db="EMBL/GenBank/DDBJ databases">
        <authorList>
            <person name="Mishra B."/>
        </authorList>
    </citation>
    <scope>NUCLEOTIDE SEQUENCE [LARGE SCALE GENOMIC DNA]</scope>
</reference>
<accession>A0A6D2LEB2</accession>
<feature type="domain" description="DUF4283" evidence="2">
    <location>
        <begin position="183"/>
        <end position="257"/>
    </location>
</feature>
<dbReference type="EMBL" id="CACVBM020001718">
    <property type="protein sequence ID" value="CAA7058156.1"/>
    <property type="molecule type" value="Genomic_DNA"/>
</dbReference>
<dbReference type="OrthoDB" id="1112563at2759"/>